<comment type="caution">
    <text evidence="3">The sequence shown here is derived from an EMBL/GenBank/DDBJ whole genome shotgun (WGS) entry which is preliminary data.</text>
</comment>
<evidence type="ECO:0000313" key="3">
    <source>
        <dbReference type="EMBL" id="GAA0642105.1"/>
    </source>
</evidence>
<dbReference type="Proteomes" id="UP001500724">
    <property type="component" value="Unassembled WGS sequence"/>
</dbReference>
<evidence type="ECO:0008006" key="5">
    <source>
        <dbReference type="Google" id="ProtNLM"/>
    </source>
</evidence>
<keyword evidence="4" id="KW-1185">Reference proteome</keyword>
<dbReference type="RefSeq" id="WP_285511787.1">
    <property type="nucleotide sequence ID" value="NZ_BAAAGU010000015.1"/>
</dbReference>
<accession>A0ABN1HEM4</accession>
<evidence type="ECO:0000256" key="2">
    <source>
        <dbReference type="SAM" id="Phobius"/>
    </source>
</evidence>
<feature type="region of interest" description="Disordered" evidence="1">
    <location>
        <begin position="30"/>
        <end position="52"/>
    </location>
</feature>
<dbReference type="EMBL" id="BAAAGU010000015">
    <property type="protein sequence ID" value="GAA0642105.1"/>
    <property type="molecule type" value="Genomic_DNA"/>
</dbReference>
<organism evidence="3 4">
    <name type="scientific">Streptomyces thermocarboxydovorans</name>
    <dbReference type="NCBI Taxonomy" id="59298"/>
    <lineage>
        <taxon>Bacteria</taxon>
        <taxon>Bacillati</taxon>
        <taxon>Actinomycetota</taxon>
        <taxon>Actinomycetes</taxon>
        <taxon>Kitasatosporales</taxon>
        <taxon>Streptomycetaceae</taxon>
        <taxon>Streptomyces</taxon>
    </lineage>
</organism>
<keyword evidence="2" id="KW-0812">Transmembrane</keyword>
<reference evidence="3 4" key="1">
    <citation type="journal article" date="2019" name="Int. J. Syst. Evol. Microbiol.">
        <title>The Global Catalogue of Microorganisms (GCM) 10K type strain sequencing project: providing services to taxonomists for standard genome sequencing and annotation.</title>
        <authorList>
            <consortium name="The Broad Institute Genomics Platform"/>
            <consortium name="The Broad Institute Genome Sequencing Center for Infectious Disease"/>
            <person name="Wu L."/>
            <person name="Ma J."/>
        </authorList>
    </citation>
    <scope>NUCLEOTIDE SEQUENCE [LARGE SCALE GENOMIC DNA]</scope>
    <source>
        <strain evidence="3 4">JCM 10367</strain>
    </source>
</reference>
<name>A0ABN1HEM4_9ACTN</name>
<evidence type="ECO:0000256" key="1">
    <source>
        <dbReference type="SAM" id="MobiDB-lite"/>
    </source>
</evidence>
<protein>
    <recommendedName>
        <fullName evidence="5">Phage shock protein B</fullName>
    </recommendedName>
</protein>
<proteinExistence type="predicted"/>
<evidence type="ECO:0000313" key="4">
    <source>
        <dbReference type="Proteomes" id="UP001500724"/>
    </source>
</evidence>
<gene>
    <name evidence="3" type="ORF">GCM10009535_19280</name>
</gene>
<keyword evidence="2" id="KW-0472">Membrane</keyword>
<feature type="transmembrane region" description="Helical" evidence="2">
    <location>
        <begin position="6"/>
        <end position="25"/>
    </location>
</feature>
<sequence>MRDLLYLLPALACPVGMGVMMWLMMRPNRSKTVEPSPDAAGAANQVTPDPEVASLRKEIAGLRAELEGRSVPSRTPERTP</sequence>
<keyword evidence="2" id="KW-1133">Transmembrane helix</keyword>